<name>A0A3E1HH10_9MYCO</name>
<gene>
    <name evidence="2" type="ORF">MUBE_08075</name>
</gene>
<proteinExistence type="predicted"/>
<accession>A0A3E1HH10</accession>
<keyword evidence="3" id="KW-1185">Reference proteome</keyword>
<reference evidence="2 3" key="1">
    <citation type="submission" date="2018-07" db="EMBL/GenBank/DDBJ databases">
        <title>Whole genome sequence of Mycobacterium uberis.</title>
        <authorList>
            <person name="Benjak A."/>
        </authorList>
    </citation>
    <scope>NUCLEOTIDE SEQUENCE [LARGE SCALE GENOMIC DNA]</scope>
    <source>
        <strain evidence="2 3">Jura</strain>
    </source>
</reference>
<evidence type="ECO:0000313" key="3">
    <source>
        <dbReference type="Proteomes" id="UP000258522"/>
    </source>
</evidence>
<sequence length="78" mass="8292">MLSAKPRSSLGVGMPDWVVEDQLSVNIASEWAEATVGQNDESRYGDSRSPIAIGTKPNDVAEGILPSDGPARQQSFFG</sequence>
<dbReference type="Proteomes" id="UP000258522">
    <property type="component" value="Unassembled WGS sequence"/>
</dbReference>
<organism evidence="2 3">
    <name type="scientific">Mycobacterium uberis</name>
    <dbReference type="NCBI Taxonomy" id="2162698"/>
    <lineage>
        <taxon>Bacteria</taxon>
        <taxon>Bacillati</taxon>
        <taxon>Actinomycetota</taxon>
        <taxon>Actinomycetes</taxon>
        <taxon>Mycobacteriales</taxon>
        <taxon>Mycobacteriaceae</taxon>
        <taxon>Mycobacterium</taxon>
    </lineage>
</organism>
<comment type="caution">
    <text evidence="2">The sequence shown here is derived from an EMBL/GenBank/DDBJ whole genome shotgun (WGS) entry which is preliminary data.</text>
</comment>
<protein>
    <submittedName>
        <fullName evidence="2">Uncharacterized protein</fullName>
    </submittedName>
</protein>
<dbReference type="EMBL" id="QAYL01000012">
    <property type="protein sequence ID" value="RFD25524.1"/>
    <property type="molecule type" value="Genomic_DNA"/>
</dbReference>
<evidence type="ECO:0000313" key="2">
    <source>
        <dbReference type="EMBL" id="RFD25524.1"/>
    </source>
</evidence>
<evidence type="ECO:0000256" key="1">
    <source>
        <dbReference type="SAM" id="MobiDB-lite"/>
    </source>
</evidence>
<feature type="region of interest" description="Disordered" evidence="1">
    <location>
        <begin position="34"/>
        <end position="78"/>
    </location>
</feature>
<dbReference type="AlphaFoldDB" id="A0A3E1HH10"/>